<evidence type="ECO:0000256" key="4">
    <source>
        <dbReference type="ARBA" id="ARBA00023163"/>
    </source>
</evidence>
<keyword evidence="3" id="KW-0238">DNA-binding</keyword>
<keyword evidence="2" id="KW-0805">Transcription regulation</keyword>
<gene>
    <name evidence="6" type="ORF">COR50_05300</name>
</gene>
<protein>
    <submittedName>
        <fullName evidence="6">LysR family transcriptional regulator</fullName>
    </submittedName>
</protein>
<dbReference type="SUPFAM" id="SSF46785">
    <property type="entry name" value="Winged helix' DNA-binding domain"/>
    <property type="match status" value="1"/>
</dbReference>
<evidence type="ECO:0000313" key="6">
    <source>
        <dbReference type="EMBL" id="ATL46646.1"/>
    </source>
</evidence>
<dbReference type="OrthoDB" id="646694at2"/>
<dbReference type="Pfam" id="PF03466">
    <property type="entry name" value="LysR_substrate"/>
    <property type="match status" value="1"/>
</dbReference>
<dbReference type="Gene3D" id="1.10.10.10">
    <property type="entry name" value="Winged helix-like DNA-binding domain superfamily/Winged helix DNA-binding domain"/>
    <property type="match status" value="1"/>
</dbReference>
<comment type="similarity">
    <text evidence="1">Belongs to the LysR transcriptional regulatory family.</text>
</comment>
<sequence>MVNLEWYRTFKAIYTAGTLTGAAKELLISQPNVSQHLAALENYTGKPLFERTARKMIPTPLGKELYTRLVAPLQQLEAIEDSFQKNALKLDPTISIGTAREFFHANIAPRIAKATYKFHFDFDITATLLQKLQKGQIDFVIANQKKELAGIQFDEIFTEHLILVGSPKLNIKPFKKLIAAAEPAKVALWLEMQKWLAYSSDLALIRRFWLVNFQSRPQVHPNFIIPDLDSIAKTIVSTKSLSVLPGYLVKNALKDKQLIKIWPGYSPVTNTIYLAYNRSMVTSEQKEAIFALLRK</sequence>
<keyword evidence="7" id="KW-1185">Reference proteome</keyword>
<dbReference type="Pfam" id="PF00126">
    <property type="entry name" value="HTH_1"/>
    <property type="match status" value="1"/>
</dbReference>
<evidence type="ECO:0000256" key="2">
    <source>
        <dbReference type="ARBA" id="ARBA00023015"/>
    </source>
</evidence>
<dbReference type="PROSITE" id="PS50931">
    <property type="entry name" value="HTH_LYSR"/>
    <property type="match status" value="1"/>
</dbReference>
<proteinExistence type="inferred from homology"/>
<dbReference type="InterPro" id="IPR036390">
    <property type="entry name" value="WH_DNA-bd_sf"/>
</dbReference>
<dbReference type="InterPro" id="IPR005119">
    <property type="entry name" value="LysR_subst-bd"/>
</dbReference>
<evidence type="ECO:0000259" key="5">
    <source>
        <dbReference type="PROSITE" id="PS50931"/>
    </source>
</evidence>
<evidence type="ECO:0000256" key="1">
    <source>
        <dbReference type="ARBA" id="ARBA00009437"/>
    </source>
</evidence>
<dbReference type="KEGG" id="cbae:COR50_05300"/>
<dbReference type="EMBL" id="CP023777">
    <property type="protein sequence ID" value="ATL46646.1"/>
    <property type="molecule type" value="Genomic_DNA"/>
</dbReference>
<dbReference type="CDD" id="cd05466">
    <property type="entry name" value="PBP2_LTTR_substrate"/>
    <property type="match status" value="1"/>
</dbReference>
<dbReference type="AlphaFoldDB" id="A0A291QRU1"/>
<keyword evidence="4" id="KW-0804">Transcription</keyword>
<dbReference type="SUPFAM" id="SSF53850">
    <property type="entry name" value="Periplasmic binding protein-like II"/>
    <property type="match status" value="1"/>
</dbReference>
<evidence type="ECO:0000256" key="3">
    <source>
        <dbReference type="ARBA" id="ARBA00023125"/>
    </source>
</evidence>
<dbReference type="GO" id="GO:0000976">
    <property type="term" value="F:transcription cis-regulatory region binding"/>
    <property type="evidence" value="ECO:0007669"/>
    <property type="project" value="TreeGrafter"/>
</dbReference>
<dbReference type="PANTHER" id="PTHR30126:SF39">
    <property type="entry name" value="HTH-TYPE TRANSCRIPTIONAL REGULATOR CYSL"/>
    <property type="match status" value="1"/>
</dbReference>
<organism evidence="6 7">
    <name type="scientific">Chitinophaga caeni</name>
    <dbReference type="NCBI Taxonomy" id="2029983"/>
    <lineage>
        <taxon>Bacteria</taxon>
        <taxon>Pseudomonadati</taxon>
        <taxon>Bacteroidota</taxon>
        <taxon>Chitinophagia</taxon>
        <taxon>Chitinophagales</taxon>
        <taxon>Chitinophagaceae</taxon>
        <taxon>Chitinophaga</taxon>
    </lineage>
</organism>
<accession>A0A291QRU1</accession>
<dbReference type="GO" id="GO:0003700">
    <property type="term" value="F:DNA-binding transcription factor activity"/>
    <property type="evidence" value="ECO:0007669"/>
    <property type="project" value="InterPro"/>
</dbReference>
<dbReference type="PRINTS" id="PR00039">
    <property type="entry name" value="HTHLYSR"/>
</dbReference>
<evidence type="ECO:0000313" key="7">
    <source>
        <dbReference type="Proteomes" id="UP000220133"/>
    </source>
</evidence>
<feature type="domain" description="HTH lysR-type" evidence="5">
    <location>
        <begin position="2"/>
        <end position="59"/>
    </location>
</feature>
<dbReference type="PANTHER" id="PTHR30126">
    <property type="entry name" value="HTH-TYPE TRANSCRIPTIONAL REGULATOR"/>
    <property type="match status" value="1"/>
</dbReference>
<dbReference type="InterPro" id="IPR036388">
    <property type="entry name" value="WH-like_DNA-bd_sf"/>
</dbReference>
<dbReference type="RefSeq" id="WP_098193034.1">
    <property type="nucleotide sequence ID" value="NZ_CP023777.1"/>
</dbReference>
<dbReference type="Gene3D" id="3.40.190.290">
    <property type="match status" value="1"/>
</dbReference>
<dbReference type="InterPro" id="IPR000847">
    <property type="entry name" value="LysR_HTH_N"/>
</dbReference>
<dbReference type="Proteomes" id="UP000220133">
    <property type="component" value="Chromosome"/>
</dbReference>
<reference evidence="6 7" key="1">
    <citation type="submission" date="2017-10" db="EMBL/GenBank/DDBJ databases">
        <title>Paenichitinophaga pekingensis gen. nov., sp. nov., isolated from activated sludge.</title>
        <authorList>
            <person name="Jin D."/>
            <person name="Kong X."/>
            <person name="Deng Y."/>
            <person name="Bai Z."/>
        </authorList>
    </citation>
    <scope>NUCLEOTIDE SEQUENCE [LARGE SCALE GENOMIC DNA]</scope>
    <source>
        <strain evidence="6 7">13</strain>
    </source>
</reference>
<name>A0A291QRU1_9BACT</name>